<dbReference type="PIRSF" id="PIRSF006603">
    <property type="entry name" value="DinF"/>
    <property type="match status" value="1"/>
</dbReference>
<evidence type="ECO:0000256" key="2">
    <source>
        <dbReference type="ARBA" id="ARBA00010199"/>
    </source>
</evidence>
<gene>
    <name evidence="9" type="ORF">CK503_02790</name>
</gene>
<comment type="similarity">
    <text evidence="2">Belongs to the multi antimicrobial extrusion (MATE) (TC 2.A.66.1) family.</text>
</comment>
<organism evidence="9 10">
    <name type="scientific">Fodinibius salipaludis</name>
    <dbReference type="NCBI Taxonomy" id="2032627"/>
    <lineage>
        <taxon>Bacteria</taxon>
        <taxon>Pseudomonadati</taxon>
        <taxon>Balneolota</taxon>
        <taxon>Balneolia</taxon>
        <taxon>Balneolales</taxon>
        <taxon>Balneolaceae</taxon>
        <taxon>Fodinibius</taxon>
    </lineage>
</organism>
<name>A0A2A2GE33_9BACT</name>
<keyword evidence="10" id="KW-1185">Reference proteome</keyword>
<dbReference type="RefSeq" id="WP_095605269.1">
    <property type="nucleotide sequence ID" value="NZ_NSKE01000002.1"/>
</dbReference>
<sequence>MNRKVLNLAIPNIISNLSVPLLGAVDTALVGHLEEAYYLGAIAVGSMIFNFIFWGFGFLRMGTTGITAQAFGEKNQTESIMTLTRALTVAIVFGVLIVLLQAWIADLSFWLVEASPEVERYTRIYFEIRIFTAPATLSLYAINGWFLGMQNARYPMIVTIFLNSLNIGLDVLFVYGMGMTVDGVAMGTLIARYAGITLAVVLLIYKYRSWLSGYVHDLLLELEAMKNFFTVNRDIFIRTLCLIFTFSFFTAKSAEFGNVVLAANSILLQLWMIVSYGIDGFAYAAESLIGRYTGSNQQKRVKLAVKYCFIWGTGIAVTASLVYAVFDVRILQIFTNQQDVIDTAMVYFLWTIAGPVVSSFSYIWDGIFIGATATGPMRDSMIVATLVVFLPTYAIGVHYLGNHALWLGMTLFMLARGATLTYFAPKHILKINLWSKA</sequence>
<feature type="transmembrane region" description="Helical" evidence="8">
    <location>
        <begin position="346"/>
        <end position="369"/>
    </location>
</feature>
<keyword evidence="6 8" id="KW-1133">Transmembrane helix</keyword>
<evidence type="ECO:0000256" key="6">
    <source>
        <dbReference type="ARBA" id="ARBA00022989"/>
    </source>
</evidence>
<feature type="transmembrane region" description="Helical" evidence="8">
    <location>
        <begin position="37"/>
        <end position="59"/>
    </location>
</feature>
<keyword evidence="7 8" id="KW-0472">Membrane</keyword>
<dbReference type="Pfam" id="PF01554">
    <property type="entry name" value="MatE"/>
    <property type="match status" value="2"/>
</dbReference>
<dbReference type="Proteomes" id="UP000218831">
    <property type="component" value="Unassembled WGS sequence"/>
</dbReference>
<dbReference type="OrthoDB" id="9776324at2"/>
<keyword evidence="5 8" id="KW-0812">Transmembrane</keyword>
<evidence type="ECO:0000256" key="5">
    <source>
        <dbReference type="ARBA" id="ARBA00022692"/>
    </source>
</evidence>
<evidence type="ECO:0000256" key="4">
    <source>
        <dbReference type="ARBA" id="ARBA00022475"/>
    </source>
</evidence>
<dbReference type="GO" id="GO:0005886">
    <property type="term" value="C:plasma membrane"/>
    <property type="evidence" value="ECO:0007669"/>
    <property type="project" value="UniProtKB-SubCell"/>
</dbReference>
<dbReference type="GO" id="GO:0015297">
    <property type="term" value="F:antiporter activity"/>
    <property type="evidence" value="ECO:0007669"/>
    <property type="project" value="InterPro"/>
</dbReference>
<dbReference type="InterPro" id="IPR002528">
    <property type="entry name" value="MATE_fam"/>
</dbReference>
<comment type="caution">
    <text evidence="9">The sequence shown here is derived from an EMBL/GenBank/DDBJ whole genome shotgun (WGS) entry which is preliminary data.</text>
</comment>
<evidence type="ECO:0000313" key="10">
    <source>
        <dbReference type="Proteomes" id="UP000218831"/>
    </source>
</evidence>
<evidence type="ECO:0000256" key="3">
    <source>
        <dbReference type="ARBA" id="ARBA00022448"/>
    </source>
</evidence>
<feature type="transmembrane region" description="Helical" evidence="8">
    <location>
        <begin position="124"/>
        <end position="142"/>
    </location>
</feature>
<proteinExistence type="inferred from homology"/>
<evidence type="ECO:0000256" key="8">
    <source>
        <dbReference type="SAM" id="Phobius"/>
    </source>
</evidence>
<feature type="transmembrane region" description="Helical" evidence="8">
    <location>
        <begin position="304"/>
        <end position="326"/>
    </location>
</feature>
<feature type="transmembrane region" description="Helical" evidence="8">
    <location>
        <begin position="406"/>
        <end position="424"/>
    </location>
</feature>
<dbReference type="EMBL" id="NSKE01000002">
    <property type="protein sequence ID" value="PAU95143.1"/>
    <property type="molecule type" value="Genomic_DNA"/>
</dbReference>
<evidence type="ECO:0000256" key="1">
    <source>
        <dbReference type="ARBA" id="ARBA00004651"/>
    </source>
</evidence>
<dbReference type="AlphaFoldDB" id="A0A2A2GE33"/>
<feature type="transmembrane region" description="Helical" evidence="8">
    <location>
        <begin position="184"/>
        <end position="205"/>
    </location>
</feature>
<dbReference type="CDD" id="cd13136">
    <property type="entry name" value="MATE_DinF_like"/>
    <property type="match status" value="1"/>
</dbReference>
<feature type="transmembrane region" description="Helical" evidence="8">
    <location>
        <begin position="266"/>
        <end position="284"/>
    </location>
</feature>
<dbReference type="GO" id="GO:0042910">
    <property type="term" value="F:xenobiotic transmembrane transporter activity"/>
    <property type="evidence" value="ECO:0007669"/>
    <property type="project" value="InterPro"/>
</dbReference>
<evidence type="ECO:0000313" key="9">
    <source>
        <dbReference type="EMBL" id="PAU95143.1"/>
    </source>
</evidence>
<dbReference type="NCBIfam" id="TIGR00797">
    <property type="entry name" value="matE"/>
    <property type="match status" value="1"/>
</dbReference>
<keyword evidence="3" id="KW-0813">Transport</keyword>
<dbReference type="InterPro" id="IPR044644">
    <property type="entry name" value="DinF-like"/>
</dbReference>
<reference evidence="9 10" key="1">
    <citation type="submission" date="2017-08" db="EMBL/GenBank/DDBJ databases">
        <title>Aliifodinibius alkalisoli sp. nov., isolated from saline alkaline soil.</title>
        <authorList>
            <person name="Liu D."/>
            <person name="Zhang G."/>
        </authorList>
    </citation>
    <scope>NUCLEOTIDE SEQUENCE [LARGE SCALE GENOMIC DNA]</scope>
    <source>
        <strain evidence="9 10">WN023</strain>
    </source>
</reference>
<dbReference type="InterPro" id="IPR048279">
    <property type="entry name" value="MdtK-like"/>
</dbReference>
<feature type="transmembrane region" description="Helical" evidence="8">
    <location>
        <begin position="80"/>
        <end position="104"/>
    </location>
</feature>
<feature type="transmembrane region" description="Helical" evidence="8">
    <location>
        <begin position="154"/>
        <end position="178"/>
    </location>
</feature>
<evidence type="ECO:0000256" key="7">
    <source>
        <dbReference type="ARBA" id="ARBA00023136"/>
    </source>
</evidence>
<keyword evidence="4" id="KW-1003">Cell membrane</keyword>
<feature type="transmembrane region" description="Helical" evidence="8">
    <location>
        <begin position="235"/>
        <end position="254"/>
    </location>
</feature>
<dbReference type="PANTHER" id="PTHR42893:SF46">
    <property type="entry name" value="PROTEIN DETOXIFICATION 44, CHLOROPLASTIC"/>
    <property type="match status" value="1"/>
</dbReference>
<comment type="subcellular location">
    <subcellularLocation>
        <location evidence="1">Cell membrane</location>
        <topology evidence="1">Multi-pass membrane protein</topology>
    </subcellularLocation>
</comment>
<feature type="transmembrane region" description="Helical" evidence="8">
    <location>
        <begin position="5"/>
        <end position="25"/>
    </location>
</feature>
<accession>A0A2A2GE33</accession>
<dbReference type="PANTHER" id="PTHR42893">
    <property type="entry name" value="PROTEIN DETOXIFICATION 44, CHLOROPLASTIC-RELATED"/>
    <property type="match status" value="1"/>
</dbReference>
<protein>
    <submittedName>
        <fullName evidence="9">MATE family efflux transporter</fullName>
    </submittedName>
</protein>
<feature type="transmembrane region" description="Helical" evidence="8">
    <location>
        <begin position="381"/>
        <end position="400"/>
    </location>
</feature>